<name>A0AAD0KX18_MYCLR</name>
<protein>
    <submittedName>
        <fullName evidence="1">Uncharacterized protein</fullName>
    </submittedName>
</protein>
<sequence>MGGADVASIRPGVNWDIVIVANFPIACVGNSLAGSTPGSGCGGQVDSARCGLILEPVAIIPCTDWARYELKPSAMLVHNLDVADLTAIAYLRSLPAGRKALVLSAATAVRSSST</sequence>
<dbReference type="AlphaFoldDB" id="A0AAD0KX18"/>
<dbReference type="Proteomes" id="UP000249682">
    <property type="component" value="Chromosome"/>
</dbReference>
<reference evidence="1 2" key="1">
    <citation type="submission" date="2018-05" db="EMBL/GenBank/DDBJ databases">
        <title>Evolution of small genomes with special reference to Mycobacterium leprae.</title>
        <authorList>
            <person name="Mohanty P.S."/>
            <person name="Bansal A.K."/>
            <person name="Gupta U.D."/>
            <person name="Naaz F."/>
            <person name="Dwivedi V.D."/>
            <person name="Singh H."/>
            <person name="Gupta G."/>
            <person name="Sharma S."/>
            <person name="Arora M."/>
        </authorList>
    </citation>
    <scope>NUCLEOTIDE SEQUENCE [LARGE SCALE GENOMIC DNA]</scope>
    <source>
        <strain evidence="1 2">MRHRU-235-G</strain>
    </source>
</reference>
<evidence type="ECO:0000313" key="2">
    <source>
        <dbReference type="Proteomes" id="UP000249682"/>
    </source>
</evidence>
<evidence type="ECO:0000313" key="1">
    <source>
        <dbReference type="EMBL" id="AWV48610.1"/>
    </source>
</evidence>
<proteinExistence type="predicted"/>
<dbReference type="EMBL" id="CP029543">
    <property type="protein sequence ID" value="AWV48610.1"/>
    <property type="molecule type" value="Genomic_DNA"/>
</dbReference>
<gene>
    <name evidence="1" type="ORF">DIJ64_12720</name>
</gene>
<accession>A0AAD0KX18</accession>
<organism evidence="1 2">
    <name type="scientific">Mycobacterium leprae</name>
    <dbReference type="NCBI Taxonomy" id="1769"/>
    <lineage>
        <taxon>Bacteria</taxon>
        <taxon>Bacillati</taxon>
        <taxon>Actinomycetota</taxon>
        <taxon>Actinomycetes</taxon>
        <taxon>Mycobacteriales</taxon>
        <taxon>Mycobacteriaceae</taxon>
        <taxon>Mycobacterium</taxon>
    </lineage>
</organism>